<dbReference type="Proteomes" id="UP000218811">
    <property type="component" value="Unassembled WGS sequence"/>
</dbReference>
<name>A0A2H3K1H4_WOLCO</name>
<dbReference type="PROSITE" id="PS50137">
    <property type="entry name" value="DS_RBD"/>
    <property type="match status" value="1"/>
</dbReference>
<accession>A0A2H3K1H4</accession>
<dbReference type="SMART" id="SM00358">
    <property type="entry name" value="DSRM"/>
    <property type="match status" value="1"/>
</dbReference>
<gene>
    <name evidence="3" type="ORF">WOLCODRAFT_138712</name>
</gene>
<dbReference type="AlphaFoldDB" id="A0A2H3K1H4"/>
<evidence type="ECO:0000259" key="2">
    <source>
        <dbReference type="PROSITE" id="PS50137"/>
    </source>
</evidence>
<dbReference type="EMBL" id="KB468146">
    <property type="protein sequence ID" value="PCH43968.1"/>
    <property type="molecule type" value="Genomic_DNA"/>
</dbReference>
<feature type="domain" description="DRBM" evidence="2">
    <location>
        <begin position="3"/>
        <end position="72"/>
    </location>
</feature>
<dbReference type="Gene3D" id="3.30.160.20">
    <property type="match status" value="1"/>
</dbReference>
<organism evidence="3 4">
    <name type="scientific">Wolfiporia cocos (strain MD-104)</name>
    <name type="common">Brown rot fungus</name>
    <dbReference type="NCBI Taxonomy" id="742152"/>
    <lineage>
        <taxon>Eukaryota</taxon>
        <taxon>Fungi</taxon>
        <taxon>Dikarya</taxon>
        <taxon>Basidiomycota</taxon>
        <taxon>Agaricomycotina</taxon>
        <taxon>Agaricomycetes</taxon>
        <taxon>Polyporales</taxon>
        <taxon>Phaeolaceae</taxon>
        <taxon>Wolfiporia</taxon>
    </lineage>
</organism>
<dbReference type="SUPFAM" id="SSF54768">
    <property type="entry name" value="dsRNA-binding domain-like"/>
    <property type="match status" value="1"/>
</dbReference>
<sequence length="76" mass="8288">MVESRMRLNNLLERNGTLNNMKYVEVVAGPKHQQTWTIIVLYDGEECGRGTGASKKAARGAAAAQALPVLQSRLGF</sequence>
<proteinExistence type="predicted"/>
<protein>
    <recommendedName>
        <fullName evidence="2">DRBM domain-containing protein</fullName>
    </recommendedName>
</protein>
<reference evidence="3 4" key="1">
    <citation type="journal article" date="2012" name="Science">
        <title>The Paleozoic origin of enzymatic lignin decomposition reconstructed from 31 fungal genomes.</title>
        <authorList>
            <person name="Floudas D."/>
            <person name="Binder M."/>
            <person name="Riley R."/>
            <person name="Barry K."/>
            <person name="Blanchette R.A."/>
            <person name="Henrissat B."/>
            <person name="Martinez A.T."/>
            <person name="Otillar R."/>
            <person name="Spatafora J.W."/>
            <person name="Yadav J.S."/>
            <person name="Aerts A."/>
            <person name="Benoit I."/>
            <person name="Boyd A."/>
            <person name="Carlson A."/>
            <person name="Copeland A."/>
            <person name="Coutinho P.M."/>
            <person name="de Vries R.P."/>
            <person name="Ferreira P."/>
            <person name="Findley K."/>
            <person name="Foster B."/>
            <person name="Gaskell J."/>
            <person name="Glotzer D."/>
            <person name="Gorecki P."/>
            <person name="Heitman J."/>
            <person name="Hesse C."/>
            <person name="Hori C."/>
            <person name="Igarashi K."/>
            <person name="Jurgens J.A."/>
            <person name="Kallen N."/>
            <person name="Kersten P."/>
            <person name="Kohler A."/>
            <person name="Kuees U."/>
            <person name="Kumar T.K.A."/>
            <person name="Kuo A."/>
            <person name="LaButti K."/>
            <person name="Larrondo L.F."/>
            <person name="Lindquist E."/>
            <person name="Ling A."/>
            <person name="Lombard V."/>
            <person name="Lucas S."/>
            <person name="Lundell T."/>
            <person name="Martin R."/>
            <person name="McLaughlin D.J."/>
            <person name="Morgenstern I."/>
            <person name="Morin E."/>
            <person name="Murat C."/>
            <person name="Nagy L.G."/>
            <person name="Nolan M."/>
            <person name="Ohm R.A."/>
            <person name="Patyshakuliyeva A."/>
            <person name="Rokas A."/>
            <person name="Ruiz-Duenas F.J."/>
            <person name="Sabat G."/>
            <person name="Salamov A."/>
            <person name="Samejima M."/>
            <person name="Schmutz J."/>
            <person name="Slot J.C."/>
            <person name="St John F."/>
            <person name="Stenlid J."/>
            <person name="Sun H."/>
            <person name="Sun S."/>
            <person name="Syed K."/>
            <person name="Tsang A."/>
            <person name="Wiebenga A."/>
            <person name="Young D."/>
            <person name="Pisabarro A."/>
            <person name="Eastwood D.C."/>
            <person name="Martin F."/>
            <person name="Cullen D."/>
            <person name="Grigoriev I.V."/>
            <person name="Hibbett D.S."/>
        </authorList>
    </citation>
    <scope>NUCLEOTIDE SEQUENCE [LARGE SCALE GENOMIC DNA]</scope>
    <source>
        <strain evidence="3 4">MD-104</strain>
    </source>
</reference>
<evidence type="ECO:0000313" key="4">
    <source>
        <dbReference type="Proteomes" id="UP000218811"/>
    </source>
</evidence>
<keyword evidence="1" id="KW-0694">RNA-binding</keyword>
<dbReference type="GO" id="GO:0003723">
    <property type="term" value="F:RNA binding"/>
    <property type="evidence" value="ECO:0007669"/>
    <property type="project" value="UniProtKB-UniRule"/>
</dbReference>
<dbReference type="Pfam" id="PF00035">
    <property type="entry name" value="dsrm"/>
    <property type="match status" value="1"/>
</dbReference>
<dbReference type="InterPro" id="IPR014720">
    <property type="entry name" value="dsRBD_dom"/>
</dbReference>
<evidence type="ECO:0000313" key="3">
    <source>
        <dbReference type="EMBL" id="PCH43968.1"/>
    </source>
</evidence>
<keyword evidence="4" id="KW-1185">Reference proteome</keyword>
<evidence type="ECO:0000256" key="1">
    <source>
        <dbReference type="PROSITE-ProRule" id="PRU00266"/>
    </source>
</evidence>